<name>A0A6P8ZYA2_THRPL</name>
<accession>A0A6P8ZYA2</accession>
<feature type="signal peptide" evidence="1">
    <location>
        <begin position="1"/>
        <end position="16"/>
    </location>
</feature>
<dbReference type="InParanoid" id="A0A6P8ZYA2"/>
<evidence type="ECO:0000256" key="1">
    <source>
        <dbReference type="SAM" id="SignalP"/>
    </source>
</evidence>
<sequence>MYKLVVLAAVLAVAAAKPAPGLLAYSGVPALHSGVIAASPLAYSAYSAPAIAAPLAYSAPVAVAAPVAAPVAYSVPAAHSYVSGYNVAVHAEPVEQHGYKIAY</sequence>
<proteinExistence type="predicted"/>
<evidence type="ECO:0000313" key="2">
    <source>
        <dbReference type="Proteomes" id="UP000515158"/>
    </source>
</evidence>
<dbReference type="GeneID" id="117650648"/>
<evidence type="ECO:0000313" key="3">
    <source>
        <dbReference type="RefSeq" id="XP_034250100.1"/>
    </source>
</evidence>
<keyword evidence="2" id="KW-1185">Reference proteome</keyword>
<feature type="chain" id="PRO_5027669915" evidence="1">
    <location>
        <begin position="17"/>
        <end position="103"/>
    </location>
</feature>
<dbReference type="AlphaFoldDB" id="A0A6P8ZYA2"/>
<keyword evidence="1" id="KW-0732">Signal</keyword>
<dbReference type="RefSeq" id="XP_034250100.1">
    <property type="nucleotide sequence ID" value="XM_034394209.1"/>
</dbReference>
<organism evidence="3">
    <name type="scientific">Thrips palmi</name>
    <name type="common">Melon thrips</name>
    <dbReference type="NCBI Taxonomy" id="161013"/>
    <lineage>
        <taxon>Eukaryota</taxon>
        <taxon>Metazoa</taxon>
        <taxon>Ecdysozoa</taxon>
        <taxon>Arthropoda</taxon>
        <taxon>Hexapoda</taxon>
        <taxon>Insecta</taxon>
        <taxon>Pterygota</taxon>
        <taxon>Neoptera</taxon>
        <taxon>Paraneoptera</taxon>
        <taxon>Thysanoptera</taxon>
        <taxon>Terebrantia</taxon>
        <taxon>Thripoidea</taxon>
        <taxon>Thripidae</taxon>
        <taxon>Thrips</taxon>
    </lineage>
</organism>
<dbReference type="Proteomes" id="UP000515158">
    <property type="component" value="Unplaced"/>
</dbReference>
<dbReference type="KEGG" id="tpal:117650648"/>
<gene>
    <name evidence="3" type="primary">LOC117650648</name>
</gene>
<protein>
    <submittedName>
        <fullName evidence="3">Vitelline membrane protein Vm26Ab-like</fullName>
    </submittedName>
</protein>
<reference evidence="3" key="1">
    <citation type="submission" date="2025-08" db="UniProtKB">
        <authorList>
            <consortium name="RefSeq"/>
        </authorList>
    </citation>
    <scope>IDENTIFICATION</scope>
    <source>
        <tissue evidence="3">Total insect</tissue>
    </source>
</reference>